<evidence type="ECO:0000313" key="1">
    <source>
        <dbReference type="EMBL" id="NMP23518.1"/>
    </source>
</evidence>
<reference evidence="1 2" key="1">
    <citation type="submission" date="2020-04" db="EMBL/GenBank/DDBJ databases">
        <authorList>
            <person name="Zhang R."/>
            <person name="Schippers A."/>
        </authorList>
    </citation>
    <scope>NUCLEOTIDE SEQUENCE [LARGE SCALE GENOMIC DNA]</scope>
    <source>
        <strain evidence="1 2">DSM 109850</strain>
    </source>
</reference>
<dbReference type="Proteomes" id="UP000533476">
    <property type="component" value="Unassembled WGS sequence"/>
</dbReference>
<name>A0A7Y0L5P1_9FIRM</name>
<organism evidence="1 2">
    <name type="scientific">Sulfobacillus harzensis</name>
    <dbReference type="NCBI Taxonomy" id="2729629"/>
    <lineage>
        <taxon>Bacteria</taxon>
        <taxon>Bacillati</taxon>
        <taxon>Bacillota</taxon>
        <taxon>Clostridia</taxon>
        <taxon>Eubacteriales</taxon>
        <taxon>Clostridiales Family XVII. Incertae Sedis</taxon>
        <taxon>Sulfobacillus</taxon>
    </lineage>
</organism>
<accession>A0A7Y0L5P1</accession>
<proteinExistence type="predicted"/>
<gene>
    <name evidence="1" type="ORF">HIJ39_14315</name>
</gene>
<dbReference type="EMBL" id="JABBVZ010000054">
    <property type="protein sequence ID" value="NMP23518.1"/>
    <property type="molecule type" value="Genomic_DNA"/>
</dbReference>
<keyword evidence="2" id="KW-1185">Reference proteome</keyword>
<protein>
    <submittedName>
        <fullName evidence="1">Uncharacterized protein</fullName>
    </submittedName>
</protein>
<evidence type="ECO:0000313" key="2">
    <source>
        <dbReference type="Proteomes" id="UP000533476"/>
    </source>
</evidence>
<comment type="caution">
    <text evidence="1">The sequence shown here is derived from an EMBL/GenBank/DDBJ whole genome shotgun (WGS) entry which is preliminary data.</text>
</comment>
<dbReference type="RefSeq" id="WP_169100862.1">
    <property type="nucleotide sequence ID" value="NZ_JABBVZ010000054.1"/>
</dbReference>
<dbReference type="AlphaFoldDB" id="A0A7Y0L5P1"/>
<sequence>MAPTILPQDAQSSFAVSNAKTSVITKPHPGYVVQLASGVSPLASFGATQYSTSSAAALAAATNPDKLGTGQSAGHIALGRHLTATVTQYRMSSASENAASISWTQSQWHITVTNYSGGTVPTAVAKEVVADFKGVSLPVPQTEGALFVNLGGSGGLRVNMQWQKGVDEYFVDVHNTATDPINAAIQITASMETYSS</sequence>